<evidence type="ECO:0000313" key="14">
    <source>
        <dbReference type="Proteomes" id="UP000193944"/>
    </source>
</evidence>
<feature type="transmembrane region" description="Helical" evidence="10">
    <location>
        <begin position="323"/>
        <end position="343"/>
    </location>
</feature>
<dbReference type="FunFam" id="1.20.1560.10:FF:000082">
    <property type="entry name" value="ABC transporter, multidrug resistance associated protein"/>
    <property type="match status" value="1"/>
</dbReference>
<dbReference type="PROSITE" id="PS50893">
    <property type="entry name" value="ABC_TRANSPORTER_2"/>
    <property type="match status" value="2"/>
</dbReference>
<proteinExistence type="predicted"/>
<protein>
    <recommendedName>
        <fullName evidence="15">P-loop containing nucleoside triphosphate hydrolase protein</fullName>
    </recommendedName>
</protein>
<dbReference type="InterPro" id="IPR017871">
    <property type="entry name" value="ABC_transporter-like_CS"/>
</dbReference>
<dbReference type="FunFam" id="3.40.50.300:FF:000997">
    <property type="entry name" value="Multidrug resistance-associated protein 1"/>
    <property type="match status" value="1"/>
</dbReference>
<evidence type="ECO:0000313" key="13">
    <source>
        <dbReference type="EMBL" id="ORX63492.1"/>
    </source>
</evidence>
<dbReference type="STRING" id="1754192.A0A1Y1VQA2"/>
<feature type="domain" description="ABC transporter" evidence="11">
    <location>
        <begin position="455"/>
        <end position="682"/>
    </location>
</feature>
<evidence type="ECO:0000256" key="9">
    <source>
        <dbReference type="SAM" id="MobiDB-lite"/>
    </source>
</evidence>
<keyword evidence="14" id="KW-1185">Reference proteome</keyword>
<keyword evidence="5" id="KW-0547">Nucleotide-binding</keyword>
<evidence type="ECO:0000256" key="6">
    <source>
        <dbReference type="ARBA" id="ARBA00022840"/>
    </source>
</evidence>
<keyword evidence="2" id="KW-0813">Transport</keyword>
<dbReference type="InterPro" id="IPR011527">
    <property type="entry name" value="ABC1_TM_dom"/>
</dbReference>
<dbReference type="CDD" id="cd18606">
    <property type="entry name" value="ABC_6TM_YOR1_D2_like"/>
    <property type="match status" value="1"/>
</dbReference>
<feature type="region of interest" description="Disordered" evidence="9">
    <location>
        <begin position="420"/>
        <end position="468"/>
    </location>
</feature>
<keyword evidence="4" id="KW-0677">Repeat</keyword>
<dbReference type="GO" id="GO:0140359">
    <property type="term" value="F:ABC-type transporter activity"/>
    <property type="evidence" value="ECO:0007669"/>
    <property type="project" value="InterPro"/>
</dbReference>
<accession>A0A1Y1VQA2</accession>
<dbReference type="InterPro" id="IPR050173">
    <property type="entry name" value="ABC_transporter_C-like"/>
</dbReference>
<dbReference type="PANTHER" id="PTHR24223">
    <property type="entry name" value="ATP-BINDING CASSETTE SUB-FAMILY C"/>
    <property type="match status" value="1"/>
</dbReference>
<dbReference type="Gene3D" id="1.20.1560.10">
    <property type="entry name" value="ABC transporter type 1, transmembrane domain"/>
    <property type="match status" value="2"/>
</dbReference>
<keyword evidence="6" id="KW-0067">ATP-binding</keyword>
<dbReference type="SUPFAM" id="SSF52540">
    <property type="entry name" value="P-loop containing nucleoside triphosphate hydrolases"/>
    <property type="match status" value="2"/>
</dbReference>
<feature type="domain" description="ABC transmembrane type-1" evidence="12">
    <location>
        <begin position="758"/>
        <end position="1037"/>
    </location>
</feature>
<feature type="transmembrane region" description="Helical" evidence="10">
    <location>
        <begin position="135"/>
        <end position="157"/>
    </location>
</feature>
<evidence type="ECO:0000256" key="5">
    <source>
        <dbReference type="ARBA" id="ARBA00022741"/>
    </source>
</evidence>
<feature type="transmembrane region" description="Helical" evidence="10">
    <location>
        <begin position="758"/>
        <end position="778"/>
    </location>
</feature>
<name>A0A1Y1VQA2_9FUNG</name>
<evidence type="ECO:0000256" key="7">
    <source>
        <dbReference type="ARBA" id="ARBA00022989"/>
    </source>
</evidence>
<dbReference type="EMBL" id="MCFG01000626">
    <property type="protein sequence ID" value="ORX63492.1"/>
    <property type="molecule type" value="Genomic_DNA"/>
</dbReference>
<dbReference type="CDD" id="cd03244">
    <property type="entry name" value="ABCC_MRP_domain2"/>
    <property type="match status" value="1"/>
</dbReference>
<evidence type="ECO:0000259" key="11">
    <source>
        <dbReference type="PROSITE" id="PS50893"/>
    </source>
</evidence>
<dbReference type="InterPro" id="IPR027417">
    <property type="entry name" value="P-loop_NTPase"/>
</dbReference>
<dbReference type="GO" id="GO:0000329">
    <property type="term" value="C:fungal-type vacuole membrane"/>
    <property type="evidence" value="ECO:0007669"/>
    <property type="project" value="UniProtKB-ARBA"/>
</dbReference>
<keyword evidence="7 10" id="KW-1133">Transmembrane helix</keyword>
<evidence type="ECO:0000256" key="1">
    <source>
        <dbReference type="ARBA" id="ARBA00004128"/>
    </source>
</evidence>
<gene>
    <name evidence="13" type="ORF">BCR32DRAFT_226999</name>
</gene>
<dbReference type="OrthoDB" id="6500128at2759"/>
<feature type="transmembrane region" description="Helical" evidence="10">
    <location>
        <begin position="213"/>
        <end position="231"/>
    </location>
</feature>
<dbReference type="Pfam" id="PF00005">
    <property type="entry name" value="ABC_tran"/>
    <property type="match status" value="2"/>
</dbReference>
<sequence length="1300" mass="147867">MFFKKKEIPIPEQPKPSPYVKANFFSKITYSWENPIFKVGYNRPLEKNDLFLLPPKLQEDYNEERFYHYWDKTIAKKGQASVFKTLVKVFGPKWIPAGIFKLLSDICNLISPVVLELLLDHLSDKNSKTNESYKGWVYIIVIFLLQLFATIFINCYFKNTMEVGLSVRATVIGIIYRKTLKLSNKAKQTIGDGQIVNLVSTDSARLQRLLGNLHYLWSGPFQLVVILVLLIRSLGVWSLIGFTIFLVVIPLQGYIMKLLAKLRKQTAILTDQRVKRTQEIIGSMRVIKFFGWESSFLSILKKLRKNELKRTKKSTVLGAETSAIFNVIPFISCALTFIAYSAAGNKLTAAKVFSSLAFFNMLRYPLAILPNTFSQLTDAYVAMKRLTNLLNASELENLPEIDSNSDYAVTINNGQFNWESVKKDEKQKGNEKNKNKDKYNHKNKNKNKSKDEDNNNNKDTSDKESENEEKFVDSFKLHDINIQIKKNSLTAIVGAVGSGKSSLINAIIGEMKREEGKIVLGGTISYCSQQAWIQNATVRDNILFGKEYNEELYNKVIDYCALNHDLEIFPDGDMTEIGERGINLSGGQKQRINLARAVYFNSDIILMDDPLSAVDAHVSRALFDNCILGALANKTRILVTHQLHVLPRVDYIIVMKNGRIEEQGEYEELMKNDGEFARLMHTYGGIDENEEDEDDHSSEKSIENENKEKKLRSDKTDKDNPNTIKKVDKKEKGKELMTKEERATGSVDTKVYKAYIKAAGGIIFTTVILLLVIFIQLAKLSNDMWLVFWTDEKYKMSTMSYILIYLVLNVIQCLLTLFYSIFMAYTGIRAASKIHKDAISRVIMAPISFFDTTPLGRIINRFSKDQDSLDGMLFVSMQMFFNNLGTAISTISLMIYAAPIFVVALIPLLILYYFVQQFYRSTSRELKRIDSITRSPLYANLTETMQGLPTIRAYNEQERFIKYNQFLIDENNRPQHLQITAQRWLGLRLESIGAFLVLFDGISGLLLKDHISAPLLGLSLSYSLQVTSCLNGVVRQFCDTEVHMNSAERLLYYANDIEMENQKGLDAPKDWPSKGKIELKNLTMKYAPHLPPVLHNINLDIESNEKIGVVGRTGAGKSSIVMTLFRLVEPEKGSSIKIDDITITDIKLNDLRQRISIIPQDPILFSGTIRFNMDPFGEHTDQEIWEALENAGLKQTISELENKLDSEVRANGENFSVGQRQLLCLARAMIRNSHILVMDEATASVDIETDSIIQKALRTKFSNVTVLTIAHRLNTIIDYDKILVLSKGEVLEYDTPKNLL</sequence>
<keyword evidence="8 10" id="KW-0472">Membrane</keyword>
<dbReference type="CDD" id="cd18597">
    <property type="entry name" value="ABC_6TM_YOR1_D1_like"/>
    <property type="match status" value="1"/>
</dbReference>
<evidence type="ECO:0008006" key="15">
    <source>
        <dbReference type="Google" id="ProtNLM"/>
    </source>
</evidence>
<comment type="subcellular location">
    <subcellularLocation>
        <location evidence="1">Vacuole membrane</location>
        <topology evidence="1">Multi-pass membrane protein</topology>
    </subcellularLocation>
</comment>
<evidence type="ECO:0000256" key="10">
    <source>
        <dbReference type="SAM" id="Phobius"/>
    </source>
</evidence>
<evidence type="ECO:0000259" key="12">
    <source>
        <dbReference type="PROSITE" id="PS50929"/>
    </source>
</evidence>
<dbReference type="FunFam" id="1.20.1560.10:FF:000010">
    <property type="entry name" value="Multidrug resistance-associated ABC transporter"/>
    <property type="match status" value="1"/>
</dbReference>
<feature type="compositionally biased region" description="Acidic residues" evidence="9">
    <location>
        <begin position="687"/>
        <end position="696"/>
    </location>
</feature>
<dbReference type="GO" id="GO:0005524">
    <property type="term" value="F:ATP binding"/>
    <property type="evidence" value="ECO:0007669"/>
    <property type="project" value="UniProtKB-KW"/>
</dbReference>
<dbReference type="CDD" id="cd03250">
    <property type="entry name" value="ABCC_MRP_domain1"/>
    <property type="match status" value="1"/>
</dbReference>
<dbReference type="PROSITE" id="PS50929">
    <property type="entry name" value="ABC_TM1F"/>
    <property type="match status" value="2"/>
</dbReference>
<dbReference type="SMART" id="SM00382">
    <property type="entry name" value="AAA"/>
    <property type="match status" value="2"/>
</dbReference>
<dbReference type="PROSITE" id="PS00211">
    <property type="entry name" value="ABC_TRANSPORTER_1"/>
    <property type="match status" value="2"/>
</dbReference>
<feature type="compositionally biased region" description="Basic and acidic residues" evidence="9">
    <location>
        <begin position="697"/>
        <end position="724"/>
    </location>
</feature>
<feature type="region of interest" description="Disordered" evidence="9">
    <location>
        <begin position="687"/>
        <end position="724"/>
    </location>
</feature>
<feature type="transmembrane region" description="Helical" evidence="10">
    <location>
        <begin position="894"/>
        <end position="915"/>
    </location>
</feature>
<organism evidence="13 14">
    <name type="scientific">Anaeromyces robustus</name>
    <dbReference type="NCBI Taxonomy" id="1754192"/>
    <lineage>
        <taxon>Eukaryota</taxon>
        <taxon>Fungi</taxon>
        <taxon>Fungi incertae sedis</taxon>
        <taxon>Chytridiomycota</taxon>
        <taxon>Chytridiomycota incertae sedis</taxon>
        <taxon>Neocallimastigomycetes</taxon>
        <taxon>Neocallimastigales</taxon>
        <taxon>Neocallimastigaceae</taxon>
        <taxon>Anaeromyces</taxon>
    </lineage>
</organism>
<dbReference type="FunFam" id="3.40.50.300:FF:000163">
    <property type="entry name" value="Multidrug resistance-associated protein member 4"/>
    <property type="match status" value="1"/>
</dbReference>
<dbReference type="InterPro" id="IPR003593">
    <property type="entry name" value="AAA+_ATPase"/>
</dbReference>
<feature type="domain" description="ABC transporter" evidence="11">
    <location>
        <begin position="1077"/>
        <end position="1300"/>
    </location>
</feature>
<feature type="transmembrane region" description="Helical" evidence="10">
    <location>
        <begin position="237"/>
        <end position="255"/>
    </location>
</feature>
<feature type="compositionally biased region" description="Basic and acidic residues" evidence="9">
    <location>
        <begin position="420"/>
        <end position="440"/>
    </location>
</feature>
<feature type="compositionally biased region" description="Basic and acidic residues" evidence="9">
    <location>
        <begin position="448"/>
        <end position="468"/>
    </location>
</feature>
<reference evidence="13 14" key="1">
    <citation type="submission" date="2016-08" db="EMBL/GenBank/DDBJ databases">
        <title>A Parts List for Fungal Cellulosomes Revealed by Comparative Genomics.</title>
        <authorList>
            <consortium name="DOE Joint Genome Institute"/>
            <person name="Haitjema C.H."/>
            <person name="Gilmore S.P."/>
            <person name="Henske J.K."/>
            <person name="Solomon K.V."/>
            <person name="De Groot R."/>
            <person name="Kuo A."/>
            <person name="Mondo S.J."/>
            <person name="Salamov A.A."/>
            <person name="Labutti K."/>
            <person name="Zhao Z."/>
            <person name="Chiniquy J."/>
            <person name="Barry K."/>
            <person name="Brewer H.M."/>
            <person name="Purvine S.O."/>
            <person name="Wright A.T."/>
            <person name="Boxma B."/>
            <person name="Van Alen T."/>
            <person name="Hackstein J.H."/>
            <person name="Baker S.E."/>
            <person name="Grigoriev I.V."/>
            <person name="O'Malley M.A."/>
        </authorList>
    </citation>
    <scope>NUCLEOTIDE SEQUENCE [LARGE SCALE GENOMIC DNA]</scope>
    <source>
        <strain evidence="13 14">S4</strain>
    </source>
</reference>
<dbReference type="PANTHER" id="PTHR24223:SF443">
    <property type="entry name" value="MULTIDRUG-RESISTANCE LIKE PROTEIN 1, ISOFORM I"/>
    <property type="match status" value="1"/>
</dbReference>
<evidence type="ECO:0000256" key="8">
    <source>
        <dbReference type="ARBA" id="ARBA00023136"/>
    </source>
</evidence>
<keyword evidence="3 10" id="KW-0812">Transmembrane</keyword>
<dbReference type="Gene3D" id="3.40.50.300">
    <property type="entry name" value="P-loop containing nucleotide triphosphate hydrolases"/>
    <property type="match status" value="2"/>
</dbReference>
<dbReference type="Proteomes" id="UP000193944">
    <property type="component" value="Unassembled WGS sequence"/>
</dbReference>
<dbReference type="SUPFAM" id="SSF90123">
    <property type="entry name" value="ABC transporter transmembrane region"/>
    <property type="match status" value="2"/>
</dbReference>
<feature type="domain" description="ABC transmembrane type-1" evidence="12">
    <location>
        <begin position="97"/>
        <end position="378"/>
    </location>
</feature>
<reference evidence="13 14" key="2">
    <citation type="submission" date="2016-08" db="EMBL/GenBank/DDBJ databases">
        <title>Pervasive Adenine N6-methylation of Active Genes in Fungi.</title>
        <authorList>
            <consortium name="DOE Joint Genome Institute"/>
            <person name="Mondo S.J."/>
            <person name="Dannebaum R.O."/>
            <person name="Kuo R.C."/>
            <person name="Labutti K."/>
            <person name="Haridas S."/>
            <person name="Kuo A."/>
            <person name="Salamov A."/>
            <person name="Ahrendt S.R."/>
            <person name="Lipzen A."/>
            <person name="Sullivan W."/>
            <person name="Andreopoulos W.B."/>
            <person name="Clum A."/>
            <person name="Lindquist E."/>
            <person name="Daum C."/>
            <person name="Ramamoorthy G.K."/>
            <person name="Gryganskyi A."/>
            <person name="Culley D."/>
            <person name="Magnuson J.K."/>
            <person name="James T.Y."/>
            <person name="O'Malley M.A."/>
            <person name="Stajich J.E."/>
            <person name="Spatafora J.W."/>
            <person name="Visel A."/>
            <person name="Grigoriev I.V."/>
        </authorList>
    </citation>
    <scope>NUCLEOTIDE SEQUENCE [LARGE SCALE GENOMIC DNA]</scope>
    <source>
        <strain evidence="13 14">S4</strain>
    </source>
</reference>
<comment type="caution">
    <text evidence="13">The sequence shown here is derived from an EMBL/GenBank/DDBJ whole genome shotgun (WGS) entry which is preliminary data.</text>
</comment>
<dbReference type="InterPro" id="IPR003439">
    <property type="entry name" value="ABC_transporter-like_ATP-bd"/>
</dbReference>
<evidence type="ECO:0000256" key="2">
    <source>
        <dbReference type="ARBA" id="ARBA00022448"/>
    </source>
</evidence>
<dbReference type="Pfam" id="PF00664">
    <property type="entry name" value="ABC_membrane"/>
    <property type="match status" value="2"/>
</dbReference>
<evidence type="ECO:0000256" key="4">
    <source>
        <dbReference type="ARBA" id="ARBA00022737"/>
    </source>
</evidence>
<evidence type="ECO:0000256" key="3">
    <source>
        <dbReference type="ARBA" id="ARBA00022692"/>
    </source>
</evidence>
<feature type="non-terminal residue" evidence="13">
    <location>
        <position position="1300"/>
    </location>
</feature>
<dbReference type="InterPro" id="IPR036640">
    <property type="entry name" value="ABC1_TM_sf"/>
</dbReference>
<feature type="transmembrane region" description="Helical" evidence="10">
    <location>
        <begin position="798"/>
        <end position="825"/>
    </location>
</feature>
<dbReference type="GO" id="GO:0016887">
    <property type="term" value="F:ATP hydrolysis activity"/>
    <property type="evidence" value="ECO:0007669"/>
    <property type="project" value="InterPro"/>
</dbReference>